<dbReference type="InterPro" id="IPR040256">
    <property type="entry name" value="At4g02000-like"/>
</dbReference>
<accession>A0AAV9EID6</accession>
<comment type="caution">
    <text evidence="3">The sequence shown here is derived from an EMBL/GenBank/DDBJ whole genome shotgun (WGS) entry which is preliminary data.</text>
</comment>
<proteinExistence type="predicted"/>
<dbReference type="EMBL" id="JAUJYO010000006">
    <property type="protein sequence ID" value="KAK1313255.1"/>
    <property type="molecule type" value="Genomic_DNA"/>
</dbReference>
<dbReference type="PANTHER" id="PTHR31286:SF180">
    <property type="entry name" value="OS10G0362600 PROTEIN"/>
    <property type="match status" value="1"/>
</dbReference>
<feature type="domain" description="DUF4283" evidence="2">
    <location>
        <begin position="37"/>
        <end position="97"/>
    </location>
</feature>
<keyword evidence="4" id="KW-1185">Reference proteome</keyword>
<dbReference type="AlphaFoldDB" id="A0AAV9EID6"/>
<feature type="region of interest" description="Disordered" evidence="1">
    <location>
        <begin position="211"/>
        <end position="244"/>
    </location>
</feature>
<sequence length="434" mass="48542">METLMTLATRGNPWREFLPPKPLHRRSAEEDGDLCVAFIKRLWKIKGDIQLSLQGNGFFMVQFDLQEDVQRVLKGGPWTMDNRPFVLQKWSPSVCMEQERLTTIPIWVKFPNLPLHMWTKELLEKIASAVWTPLFMDTATQMATKISFTRVCVEVEAGKALPDSVVIESKADGREIFPIIYDWKPQACSHYQTFGHDDALCCKRPRLLPQVPKGPSQGISSVREKGSTSQVKNDTKPPRSSPKKSAIYVVKSTIVSNKFEALSEDSRGAKIAKHLQSEPLNKDIPKHREGEMAVSALIHKEVSKKEVASAVPLTKETLTKQMESTTKLPPVQMEVSAEEDSLPKNGVFDVADNAAVQQSAQQEQSITIQQALPLQTSTESLCNLMDNGPKALDKNKSVMLINVKYEARMQTLPHEALASVKIVSAANLFAPRQE</sequence>
<reference evidence="3" key="2">
    <citation type="submission" date="2023-06" db="EMBL/GenBank/DDBJ databases">
        <authorList>
            <person name="Ma L."/>
            <person name="Liu K.-W."/>
            <person name="Li Z."/>
            <person name="Hsiao Y.-Y."/>
            <person name="Qi Y."/>
            <person name="Fu T."/>
            <person name="Tang G."/>
            <person name="Zhang D."/>
            <person name="Sun W.-H."/>
            <person name="Liu D.-K."/>
            <person name="Li Y."/>
            <person name="Chen G.-Z."/>
            <person name="Liu X.-D."/>
            <person name="Liao X.-Y."/>
            <person name="Jiang Y.-T."/>
            <person name="Yu X."/>
            <person name="Hao Y."/>
            <person name="Huang J."/>
            <person name="Zhao X.-W."/>
            <person name="Ke S."/>
            <person name="Chen Y.-Y."/>
            <person name="Wu W.-L."/>
            <person name="Hsu J.-L."/>
            <person name="Lin Y.-F."/>
            <person name="Huang M.-D."/>
            <person name="Li C.-Y."/>
            <person name="Huang L."/>
            <person name="Wang Z.-W."/>
            <person name="Zhao X."/>
            <person name="Zhong W.-Y."/>
            <person name="Peng D.-H."/>
            <person name="Ahmad S."/>
            <person name="Lan S."/>
            <person name="Zhang J.-S."/>
            <person name="Tsai W.-C."/>
            <person name="Van De Peer Y."/>
            <person name="Liu Z.-J."/>
        </authorList>
    </citation>
    <scope>NUCLEOTIDE SEQUENCE</scope>
    <source>
        <strain evidence="3">CP</strain>
        <tissue evidence="3">Leaves</tissue>
    </source>
</reference>
<dbReference type="Proteomes" id="UP001180020">
    <property type="component" value="Unassembled WGS sequence"/>
</dbReference>
<name>A0AAV9EID6_ACOCL</name>
<reference evidence="3" key="1">
    <citation type="journal article" date="2023" name="Nat. Commun.">
        <title>Diploid and tetraploid genomes of Acorus and the evolution of monocots.</title>
        <authorList>
            <person name="Ma L."/>
            <person name="Liu K.W."/>
            <person name="Li Z."/>
            <person name="Hsiao Y.Y."/>
            <person name="Qi Y."/>
            <person name="Fu T."/>
            <person name="Tang G.D."/>
            <person name="Zhang D."/>
            <person name="Sun W.H."/>
            <person name="Liu D.K."/>
            <person name="Li Y."/>
            <person name="Chen G.Z."/>
            <person name="Liu X.D."/>
            <person name="Liao X.Y."/>
            <person name="Jiang Y.T."/>
            <person name="Yu X."/>
            <person name="Hao Y."/>
            <person name="Huang J."/>
            <person name="Zhao X.W."/>
            <person name="Ke S."/>
            <person name="Chen Y.Y."/>
            <person name="Wu W.L."/>
            <person name="Hsu J.L."/>
            <person name="Lin Y.F."/>
            <person name="Huang M.D."/>
            <person name="Li C.Y."/>
            <person name="Huang L."/>
            <person name="Wang Z.W."/>
            <person name="Zhao X."/>
            <person name="Zhong W.Y."/>
            <person name="Peng D.H."/>
            <person name="Ahmad S."/>
            <person name="Lan S."/>
            <person name="Zhang J.S."/>
            <person name="Tsai W.C."/>
            <person name="Van de Peer Y."/>
            <person name="Liu Z.J."/>
        </authorList>
    </citation>
    <scope>NUCLEOTIDE SEQUENCE</scope>
    <source>
        <strain evidence="3">CP</strain>
    </source>
</reference>
<dbReference type="Pfam" id="PF14111">
    <property type="entry name" value="DUF4283"/>
    <property type="match status" value="1"/>
</dbReference>
<protein>
    <recommendedName>
        <fullName evidence="2">DUF4283 domain-containing protein</fullName>
    </recommendedName>
</protein>
<dbReference type="PANTHER" id="PTHR31286">
    <property type="entry name" value="GLYCINE-RICH CELL WALL STRUCTURAL PROTEIN 1.8-LIKE"/>
    <property type="match status" value="1"/>
</dbReference>
<organism evidence="3 4">
    <name type="scientific">Acorus calamus</name>
    <name type="common">Sweet flag</name>
    <dbReference type="NCBI Taxonomy" id="4465"/>
    <lineage>
        <taxon>Eukaryota</taxon>
        <taxon>Viridiplantae</taxon>
        <taxon>Streptophyta</taxon>
        <taxon>Embryophyta</taxon>
        <taxon>Tracheophyta</taxon>
        <taxon>Spermatophyta</taxon>
        <taxon>Magnoliopsida</taxon>
        <taxon>Liliopsida</taxon>
        <taxon>Acoraceae</taxon>
        <taxon>Acorus</taxon>
    </lineage>
</organism>
<evidence type="ECO:0000256" key="1">
    <source>
        <dbReference type="SAM" id="MobiDB-lite"/>
    </source>
</evidence>
<evidence type="ECO:0000313" key="3">
    <source>
        <dbReference type="EMBL" id="KAK1313255.1"/>
    </source>
</evidence>
<gene>
    <name evidence="3" type="ORF">QJS10_CPA06g01029</name>
</gene>
<dbReference type="InterPro" id="IPR025558">
    <property type="entry name" value="DUF4283"/>
</dbReference>
<evidence type="ECO:0000313" key="4">
    <source>
        <dbReference type="Proteomes" id="UP001180020"/>
    </source>
</evidence>
<evidence type="ECO:0000259" key="2">
    <source>
        <dbReference type="Pfam" id="PF14111"/>
    </source>
</evidence>